<proteinExistence type="predicted"/>
<dbReference type="EMBL" id="JBJQOH010000008">
    <property type="protein sequence ID" value="KAL3676977.1"/>
    <property type="molecule type" value="Genomic_DNA"/>
</dbReference>
<feature type="compositionally biased region" description="Basic and acidic residues" evidence="1">
    <location>
        <begin position="8"/>
        <end position="22"/>
    </location>
</feature>
<feature type="compositionally biased region" description="Basic and acidic residues" evidence="1">
    <location>
        <begin position="51"/>
        <end position="64"/>
    </location>
</feature>
<evidence type="ECO:0000313" key="3">
    <source>
        <dbReference type="Proteomes" id="UP001633002"/>
    </source>
</evidence>
<keyword evidence="3" id="KW-1185">Reference proteome</keyword>
<organism evidence="2 3">
    <name type="scientific">Riccia sorocarpa</name>
    <dbReference type="NCBI Taxonomy" id="122646"/>
    <lineage>
        <taxon>Eukaryota</taxon>
        <taxon>Viridiplantae</taxon>
        <taxon>Streptophyta</taxon>
        <taxon>Embryophyta</taxon>
        <taxon>Marchantiophyta</taxon>
        <taxon>Marchantiopsida</taxon>
        <taxon>Marchantiidae</taxon>
        <taxon>Marchantiales</taxon>
        <taxon>Ricciaceae</taxon>
        <taxon>Riccia</taxon>
    </lineage>
</organism>
<protein>
    <submittedName>
        <fullName evidence="2">Uncharacterized protein</fullName>
    </submittedName>
</protein>
<dbReference type="AlphaFoldDB" id="A0ABD3GEI4"/>
<gene>
    <name evidence="2" type="ORF">R1sor_026925</name>
</gene>
<comment type="caution">
    <text evidence="2">The sequence shown here is derived from an EMBL/GenBank/DDBJ whole genome shotgun (WGS) entry which is preliminary data.</text>
</comment>
<reference evidence="2 3" key="1">
    <citation type="submission" date="2024-09" db="EMBL/GenBank/DDBJ databases">
        <title>Chromosome-scale assembly of Riccia sorocarpa.</title>
        <authorList>
            <person name="Paukszto L."/>
        </authorList>
    </citation>
    <scope>NUCLEOTIDE SEQUENCE [LARGE SCALE GENOMIC DNA]</scope>
    <source>
        <strain evidence="2">LP-2024</strain>
        <tissue evidence="2">Aerial parts of the thallus</tissue>
    </source>
</reference>
<accession>A0ABD3GEI4</accession>
<evidence type="ECO:0000313" key="2">
    <source>
        <dbReference type="EMBL" id="KAL3676977.1"/>
    </source>
</evidence>
<dbReference type="Proteomes" id="UP001633002">
    <property type="component" value="Unassembled WGS sequence"/>
</dbReference>
<name>A0ABD3GEI4_9MARC</name>
<feature type="region of interest" description="Disordered" evidence="1">
    <location>
        <begin position="1"/>
        <end position="87"/>
    </location>
</feature>
<evidence type="ECO:0000256" key="1">
    <source>
        <dbReference type="SAM" id="MobiDB-lite"/>
    </source>
</evidence>
<sequence>MYIAQLLHRQDHEEDVQPRGSDKTNATSGVYHRDKELEENDDEPQQQRHRRDSDDAAREDRDQKGGQQDFDSTHLDTLGLSQEKIVQ</sequence>